<dbReference type="STRING" id="619300.G3AGQ3"/>
<evidence type="ECO:0000313" key="2">
    <source>
        <dbReference type="EMBL" id="EGW35386.1"/>
    </source>
</evidence>
<evidence type="ECO:0000256" key="1">
    <source>
        <dbReference type="SAM" id="Phobius"/>
    </source>
</evidence>
<keyword evidence="1" id="KW-0812">Transmembrane</keyword>
<organism evidence="3">
    <name type="scientific">Spathaspora passalidarum (strain NRRL Y-27907 / 11-Y1)</name>
    <dbReference type="NCBI Taxonomy" id="619300"/>
    <lineage>
        <taxon>Eukaryota</taxon>
        <taxon>Fungi</taxon>
        <taxon>Dikarya</taxon>
        <taxon>Ascomycota</taxon>
        <taxon>Saccharomycotina</taxon>
        <taxon>Pichiomycetes</taxon>
        <taxon>Debaryomycetaceae</taxon>
        <taxon>Spathaspora</taxon>
    </lineage>
</organism>
<sequence length="380" mass="44667">MKFKNNINLQSQIRIVFMIYRLSNFLLMMYNVPLTLSVNDLIGLKVSNRNDDMIWKFKNYQELKLQGKQLSDYLNGEHIVFKDLLISLTNDQNQHILANKLSQLCKYGFICLIHGLYEIKQYQQVTDVYKIVDEISKFVPQADTKQDFEQLDFVLLTNYIKISSLIDFKLVKEQSWLNNFDELTANFNKLLVDSNSINEYDYLKLVDSCLMIIKLVLFKSEMTEDISSIESSIRIIDELTTTKTTNLIHSQMLFHVFIILTIFSIYIIKRNDSATTSNPELIFSLNHRFSMILKLFEKIETLLKMKYNNDKLEYDFINLHLYNNSNHGLEKSLYVLKIGEIVLNYLYDLNIKVVVFKKLAGSLAQIRKFLIDNESRIEGR</sequence>
<feature type="transmembrane region" description="Helical" evidence="1">
    <location>
        <begin position="252"/>
        <end position="268"/>
    </location>
</feature>
<accession>G3AGQ3</accession>
<dbReference type="EMBL" id="GL996499">
    <property type="protein sequence ID" value="EGW35386.1"/>
    <property type="molecule type" value="Genomic_DNA"/>
</dbReference>
<protein>
    <submittedName>
        <fullName evidence="2">Uncharacterized protein</fullName>
    </submittedName>
</protein>
<gene>
    <name evidence="2" type="ORF">SPAPADRAFT_58605</name>
</gene>
<name>G3AGQ3_SPAPN</name>
<keyword evidence="1" id="KW-1133">Transmembrane helix</keyword>
<dbReference type="GeneID" id="18872528"/>
<dbReference type="InParanoid" id="G3AGQ3"/>
<proteinExistence type="predicted"/>
<dbReference type="eggNOG" id="KOG1721">
    <property type="taxonomic scope" value="Eukaryota"/>
</dbReference>
<keyword evidence="1" id="KW-0472">Membrane</keyword>
<dbReference type="AlphaFoldDB" id="G3AGQ3"/>
<dbReference type="RefSeq" id="XP_007372798.1">
    <property type="nucleotide sequence ID" value="XM_007372736.1"/>
</dbReference>
<dbReference type="KEGG" id="spaa:SPAPADRAFT_58605"/>
<dbReference type="Proteomes" id="UP000000709">
    <property type="component" value="Unassembled WGS sequence"/>
</dbReference>
<keyword evidence="3" id="KW-1185">Reference proteome</keyword>
<evidence type="ECO:0000313" key="3">
    <source>
        <dbReference type="Proteomes" id="UP000000709"/>
    </source>
</evidence>
<reference evidence="2 3" key="1">
    <citation type="journal article" date="2011" name="Proc. Natl. Acad. Sci. U.S.A.">
        <title>Comparative genomics of xylose-fermenting fungi for enhanced biofuel production.</title>
        <authorList>
            <person name="Wohlbach D.J."/>
            <person name="Kuo A."/>
            <person name="Sato T.K."/>
            <person name="Potts K.M."/>
            <person name="Salamov A.A."/>
            <person name="LaButti K.M."/>
            <person name="Sun H."/>
            <person name="Clum A."/>
            <person name="Pangilinan J.L."/>
            <person name="Lindquist E.A."/>
            <person name="Lucas S."/>
            <person name="Lapidus A."/>
            <person name="Jin M."/>
            <person name="Gunawan C."/>
            <person name="Balan V."/>
            <person name="Dale B.E."/>
            <person name="Jeffries T.W."/>
            <person name="Zinkel R."/>
            <person name="Barry K.W."/>
            <person name="Grigoriev I.V."/>
            <person name="Gasch A.P."/>
        </authorList>
    </citation>
    <scope>NUCLEOTIDE SEQUENCE [LARGE SCALE GENOMIC DNA]</scope>
    <source>
        <strain evidence="3">NRRL Y-27907 / 11-Y1</strain>
    </source>
</reference>
<dbReference type="OrthoDB" id="10018191at2759"/>
<dbReference type="HOGENOM" id="CLU_727938_0_0_1"/>
<feature type="transmembrane region" description="Helical" evidence="1">
    <location>
        <begin position="12"/>
        <end position="30"/>
    </location>
</feature>